<comment type="caution">
    <text evidence="7">The sequence shown here is derived from an EMBL/GenBank/DDBJ whole genome shotgun (WGS) entry which is preliminary data.</text>
</comment>
<keyword evidence="3" id="KW-0862">Zinc</keyword>
<dbReference type="PANTHER" id="PTHR33202">
    <property type="entry name" value="ZINC UPTAKE REGULATION PROTEIN"/>
    <property type="match status" value="1"/>
</dbReference>
<evidence type="ECO:0000256" key="1">
    <source>
        <dbReference type="ARBA" id="ARBA00007957"/>
    </source>
</evidence>
<comment type="similarity">
    <text evidence="1">Belongs to the Fur family.</text>
</comment>
<proteinExistence type="inferred from homology"/>
<evidence type="ECO:0000313" key="7">
    <source>
        <dbReference type="EMBL" id="MDN5213225.1"/>
    </source>
</evidence>
<dbReference type="Proteomes" id="UP001172083">
    <property type="component" value="Unassembled WGS sequence"/>
</dbReference>
<evidence type="ECO:0000313" key="8">
    <source>
        <dbReference type="Proteomes" id="UP001172083"/>
    </source>
</evidence>
<protein>
    <submittedName>
        <fullName evidence="7">Transcriptional repressor</fullName>
    </submittedName>
</protein>
<accession>A0ABT8L643</accession>
<evidence type="ECO:0000256" key="5">
    <source>
        <dbReference type="ARBA" id="ARBA00023125"/>
    </source>
</evidence>
<keyword evidence="8" id="KW-1185">Reference proteome</keyword>
<name>A0ABT8L643_9BACT</name>
<gene>
    <name evidence="7" type="ORF">QQ020_14245</name>
</gene>
<organism evidence="7 8">
    <name type="scientific">Agaribacillus aureus</name>
    <dbReference type="NCBI Taxonomy" id="3051825"/>
    <lineage>
        <taxon>Bacteria</taxon>
        <taxon>Pseudomonadati</taxon>
        <taxon>Bacteroidota</taxon>
        <taxon>Cytophagia</taxon>
        <taxon>Cytophagales</taxon>
        <taxon>Splendidivirgaceae</taxon>
        <taxon>Agaribacillus</taxon>
    </lineage>
</organism>
<dbReference type="InterPro" id="IPR043135">
    <property type="entry name" value="Fur_C"/>
</dbReference>
<dbReference type="SUPFAM" id="SSF46785">
    <property type="entry name" value="Winged helix' DNA-binding domain"/>
    <property type="match status" value="1"/>
</dbReference>
<dbReference type="RefSeq" id="WP_346758565.1">
    <property type="nucleotide sequence ID" value="NZ_JAUJEB010000002.1"/>
</dbReference>
<dbReference type="InterPro" id="IPR036388">
    <property type="entry name" value="WH-like_DNA-bd_sf"/>
</dbReference>
<evidence type="ECO:0000256" key="6">
    <source>
        <dbReference type="ARBA" id="ARBA00023163"/>
    </source>
</evidence>
<reference evidence="7" key="1">
    <citation type="submission" date="2023-06" db="EMBL/GenBank/DDBJ databases">
        <title>Genomic of Agaribacillus aureum.</title>
        <authorList>
            <person name="Wang G."/>
        </authorList>
    </citation>
    <scope>NUCLEOTIDE SEQUENCE</scope>
    <source>
        <strain evidence="7">BMA12</strain>
    </source>
</reference>
<keyword evidence="6" id="KW-0804">Transcription</keyword>
<dbReference type="InterPro" id="IPR036390">
    <property type="entry name" value="WH_DNA-bd_sf"/>
</dbReference>
<keyword evidence="5" id="KW-0238">DNA-binding</keyword>
<keyword evidence="4" id="KW-0805">Transcription regulation</keyword>
<dbReference type="PANTHER" id="PTHR33202:SF7">
    <property type="entry name" value="FERRIC UPTAKE REGULATION PROTEIN"/>
    <property type="match status" value="1"/>
</dbReference>
<evidence type="ECO:0000256" key="2">
    <source>
        <dbReference type="ARBA" id="ARBA00022491"/>
    </source>
</evidence>
<evidence type="ECO:0000256" key="3">
    <source>
        <dbReference type="ARBA" id="ARBA00022833"/>
    </source>
</evidence>
<evidence type="ECO:0000256" key="4">
    <source>
        <dbReference type="ARBA" id="ARBA00023015"/>
    </source>
</evidence>
<dbReference type="Pfam" id="PF01475">
    <property type="entry name" value="FUR"/>
    <property type="match status" value="1"/>
</dbReference>
<dbReference type="Gene3D" id="1.10.10.10">
    <property type="entry name" value="Winged helix-like DNA-binding domain superfamily/Winged helix DNA-binding domain"/>
    <property type="match status" value="1"/>
</dbReference>
<sequence>MDKQSAVDLLKQNAQRTTNRRVALLELLMSSPKAFALSEIEKQLSISIDRVTIYRTLYSYVAKGLVIKMVDHKGTCLYMFNHKDHCDISPHPHLRCKECKKVICLPSLPHEYLERLEKYEIDEMYFLMEGTCSECATAKTKTV</sequence>
<dbReference type="InterPro" id="IPR002481">
    <property type="entry name" value="FUR"/>
</dbReference>
<keyword evidence="2" id="KW-0678">Repressor</keyword>
<dbReference type="Gene3D" id="3.30.1490.190">
    <property type="match status" value="1"/>
</dbReference>
<dbReference type="EMBL" id="JAUJEB010000002">
    <property type="protein sequence ID" value="MDN5213225.1"/>
    <property type="molecule type" value="Genomic_DNA"/>
</dbReference>